<feature type="compositionally biased region" description="Basic and acidic residues" evidence="1">
    <location>
        <begin position="9"/>
        <end position="93"/>
    </location>
</feature>
<keyword evidence="3" id="KW-1185">Reference proteome</keyword>
<gene>
    <name evidence="2" type="ORF">ElyMa_005950000</name>
</gene>
<feature type="region of interest" description="Disordered" evidence="1">
    <location>
        <begin position="1"/>
        <end position="115"/>
    </location>
</feature>
<sequence length="139" mass="16072">MDQYSEFGKLGKEMELKGEELRKWVDKRVAEVGEKEKKEERAAQKKREKEEREAQKEREKEEGEAQKEREKEEREAPKEREKRKEKLKKREGGEGACSSKGAKEIGNGVRESSGNFSTVTCTKYTECTLSRTQNKIAAV</sequence>
<evidence type="ECO:0000313" key="2">
    <source>
        <dbReference type="EMBL" id="GFR82399.1"/>
    </source>
</evidence>
<proteinExistence type="predicted"/>
<accession>A0AAV4GA98</accession>
<name>A0AAV4GA98_9GAST</name>
<evidence type="ECO:0000313" key="3">
    <source>
        <dbReference type="Proteomes" id="UP000762676"/>
    </source>
</evidence>
<dbReference type="AlphaFoldDB" id="A0AAV4GA98"/>
<evidence type="ECO:0000256" key="1">
    <source>
        <dbReference type="SAM" id="MobiDB-lite"/>
    </source>
</evidence>
<reference evidence="2 3" key="1">
    <citation type="journal article" date="2021" name="Elife">
        <title>Chloroplast acquisition without the gene transfer in kleptoplastic sea slugs, Plakobranchus ocellatus.</title>
        <authorList>
            <person name="Maeda T."/>
            <person name="Takahashi S."/>
            <person name="Yoshida T."/>
            <person name="Shimamura S."/>
            <person name="Takaki Y."/>
            <person name="Nagai Y."/>
            <person name="Toyoda A."/>
            <person name="Suzuki Y."/>
            <person name="Arimoto A."/>
            <person name="Ishii H."/>
            <person name="Satoh N."/>
            <person name="Nishiyama T."/>
            <person name="Hasebe M."/>
            <person name="Maruyama T."/>
            <person name="Minagawa J."/>
            <person name="Obokata J."/>
            <person name="Shigenobu S."/>
        </authorList>
    </citation>
    <scope>NUCLEOTIDE SEQUENCE [LARGE SCALE GENOMIC DNA]</scope>
</reference>
<dbReference type="EMBL" id="BMAT01011938">
    <property type="protein sequence ID" value="GFR82399.1"/>
    <property type="molecule type" value="Genomic_DNA"/>
</dbReference>
<protein>
    <submittedName>
        <fullName evidence="2">Uncharacterized protein</fullName>
    </submittedName>
</protein>
<organism evidence="2 3">
    <name type="scientific">Elysia marginata</name>
    <dbReference type="NCBI Taxonomy" id="1093978"/>
    <lineage>
        <taxon>Eukaryota</taxon>
        <taxon>Metazoa</taxon>
        <taxon>Spiralia</taxon>
        <taxon>Lophotrochozoa</taxon>
        <taxon>Mollusca</taxon>
        <taxon>Gastropoda</taxon>
        <taxon>Heterobranchia</taxon>
        <taxon>Euthyneura</taxon>
        <taxon>Panpulmonata</taxon>
        <taxon>Sacoglossa</taxon>
        <taxon>Placobranchoidea</taxon>
        <taxon>Plakobranchidae</taxon>
        <taxon>Elysia</taxon>
    </lineage>
</organism>
<comment type="caution">
    <text evidence="2">The sequence shown here is derived from an EMBL/GenBank/DDBJ whole genome shotgun (WGS) entry which is preliminary data.</text>
</comment>
<dbReference type="Proteomes" id="UP000762676">
    <property type="component" value="Unassembled WGS sequence"/>
</dbReference>